<protein>
    <recommendedName>
        <fullName evidence="3">Lipoprotein</fullName>
    </recommendedName>
</protein>
<keyword evidence="2" id="KW-1185">Reference proteome</keyword>
<accession>A0A386Z974</accession>
<dbReference type="KEGG" id="nyu:D7D52_10050"/>
<proteinExistence type="predicted"/>
<evidence type="ECO:0000313" key="1">
    <source>
        <dbReference type="EMBL" id="AYF74148.1"/>
    </source>
</evidence>
<gene>
    <name evidence="1" type="ORF">D7D52_10050</name>
</gene>
<dbReference type="Proteomes" id="UP000267164">
    <property type="component" value="Chromosome"/>
</dbReference>
<organism evidence="1 2">
    <name type="scientific">Nocardia yunnanensis</name>
    <dbReference type="NCBI Taxonomy" id="2382165"/>
    <lineage>
        <taxon>Bacteria</taxon>
        <taxon>Bacillati</taxon>
        <taxon>Actinomycetota</taxon>
        <taxon>Actinomycetes</taxon>
        <taxon>Mycobacteriales</taxon>
        <taxon>Nocardiaceae</taxon>
        <taxon>Nocardia</taxon>
    </lineage>
</organism>
<evidence type="ECO:0008006" key="3">
    <source>
        <dbReference type="Google" id="ProtNLM"/>
    </source>
</evidence>
<dbReference type="OrthoDB" id="9102188at2"/>
<dbReference type="EMBL" id="CP032568">
    <property type="protein sequence ID" value="AYF74148.1"/>
    <property type="molecule type" value="Genomic_DNA"/>
</dbReference>
<name>A0A386Z974_9NOCA</name>
<evidence type="ECO:0000313" key="2">
    <source>
        <dbReference type="Proteomes" id="UP000267164"/>
    </source>
</evidence>
<dbReference type="AlphaFoldDB" id="A0A386Z974"/>
<sequence>MFHWIPGLVTGTVVLATVTACGSSGTSTSGSPETNPAGDIPDSTVFVPYAYPAGNYSVKVPQGWARTDRSSAVVFTDKLNTITLTAVPAPAAPTVVSARDSEVPAITAAGTNVHVTGVATVQRAGETVVQISYSADSAPDPVTGKVVRDAVERYEYFRNGTEAIVTLAGPVGADNADPWMTVSDSLRWTS</sequence>
<dbReference type="RefSeq" id="WP_120736069.1">
    <property type="nucleotide sequence ID" value="NZ_CP032568.1"/>
</dbReference>
<reference evidence="1 2" key="1">
    <citation type="submission" date="2018-09" db="EMBL/GenBank/DDBJ databases">
        <title>Nocardia yunnanensis sp. nov., an actinomycete isolated from a soil sample.</title>
        <authorList>
            <person name="Zhang J."/>
        </authorList>
    </citation>
    <scope>NUCLEOTIDE SEQUENCE [LARGE SCALE GENOMIC DNA]</scope>
    <source>
        <strain evidence="1 2">CFHS0054</strain>
    </source>
</reference>